<evidence type="ECO:0000313" key="1">
    <source>
        <dbReference type="EMBL" id="GFP28946.1"/>
    </source>
</evidence>
<gene>
    <name evidence="1" type="ORF">HKBW3S33_02362</name>
</gene>
<protein>
    <recommendedName>
        <fullName evidence="3">3'-phosphate/5'-hydroxy nucleic acid ligase</fullName>
    </recommendedName>
</protein>
<dbReference type="GO" id="GO:0006396">
    <property type="term" value="P:RNA processing"/>
    <property type="evidence" value="ECO:0007669"/>
    <property type="project" value="InterPro"/>
</dbReference>
<organism evidence="1 2">
    <name type="scientific">Candidatus Hakubella thermalkaliphila</name>
    <dbReference type="NCBI Taxonomy" id="2754717"/>
    <lineage>
        <taxon>Bacteria</taxon>
        <taxon>Bacillati</taxon>
        <taxon>Actinomycetota</taxon>
        <taxon>Actinomycetota incertae sedis</taxon>
        <taxon>Candidatus Hakubellales</taxon>
        <taxon>Candidatus Hakubellaceae</taxon>
        <taxon>Candidatus Hakubella</taxon>
    </lineage>
</organism>
<comment type="caution">
    <text evidence="1">The sequence shown here is derived from an EMBL/GenBank/DDBJ whole genome shotgun (WGS) entry which is preliminary data.</text>
</comment>
<dbReference type="EMBL" id="BLRY01000524">
    <property type="protein sequence ID" value="GFP28946.1"/>
    <property type="molecule type" value="Genomic_DNA"/>
</dbReference>
<reference evidence="1 2" key="1">
    <citation type="journal article" date="2020" name="Front. Microbiol.">
        <title>Single-cell genomics of novel Actinobacteria with the Wood-Ljungdahl pathway discovered in a serpentinizing system.</title>
        <authorList>
            <person name="Merino N."/>
            <person name="Kawai M."/>
            <person name="Boyd E.S."/>
            <person name="Colman D.R."/>
            <person name="McGlynn S.E."/>
            <person name="Nealson K.H."/>
            <person name="Kurokawa K."/>
            <person name="Hongoh Y."/>
        </authorList>
    </citation>
    <scope>NUCLEOTIDE SEQUENCE [LARGE SCALE GENOMIC DNA]</scope>
    <source>
        <strain evidence="1 2">S33</strain>
    </source>
</reference>
<accession>A0A6V8PDS0</accession>
<proteinExistence type="predicted"/>
<dbReference type="AlphaFoldDB" id="A0A6V8PDS0"/>
<keyword evidence="2" id="KW-1185">Reference proteome</keyword>
<evidence type="ECO:0000313" key="2">
    <source>
        <dbReference type="Proteomes" id="UP000591948"/>
    </source>
</evidence>
<name>A0A6V8PDS0_9ACTN</name>
<sequence>MPLFFLNESLYAMPQNGGQELQQLRDAATLPGVFSPVLGMPDIHAGFRLQG</sequence>
<dbReference type="SUPFAM" id="SSF103365">
    <property type="entry name" value="Hypothetical protein PH1602"/>
    <property type="match status" value="1"/>
</dbReference>
<dbReference type="InterPro" id="IPR036025">
    <property type="entry name" value="RtcB-like_sf"/>
</dbReference>
<evidence type="ECO:0008006" key="3">
    <source>
        <dbReference type="Google" id="ProtNLM"/>
    </source>
</evidence>
<dbReference type="Gene3D" id="3.90.1860.10">
    <property type="entry name" value="tRNA-splicing ligase RtcB"/>
    <property type="match status" value="1"/>
</dbReference>
<dbReference type="Proteomes" id="UP000591948">
    <property type="component" value="Unassembled WGS sequence"/>
</dbReference>